<comment type="function">
    <text evidence="7">Catalyzes the release of premature peptidyl moieties from peptidyl-tRNA molecules trapped in stalled 50S ribosomal subunits, and thus maintains levels of free tRNAs and 50S ribosomes.</text>
</comment>
<comment type="caution">
    <text evidence="10">The sequence shown here is derived from an EMBL/GenBank/DDBJ whole genome shotgun (WGS) entry which is preliminary data.</text>
</comment>
<dbReference type="Proteomes" id="UP001556653">
    <property type="component" value="Unassembled WGS sequence"/>
</dbReference>
<dbReference type="GO" id="GO:0004045">
    <property type="term" value="F:peptidyl-tRNA hydrolase activity"/>
    <property type="evidence" value="ECO:0007669"/>
    <property type="project" value="UniProtKB-EC"/>
</dbReference>
<evidence type="ECO:0000256" key="6">
    <source>
        <dbReference type="ARBA" id="ARBA00050038"/>
    </source>
</evidence>
<dbReference type="PANTHER" id="PTHR17224:SF1">
    <property type="entry name" value="PEPTIDYL-TRNA HYDROLASE"/>
    <property type="match status" value="1"/>
</dbReference>
<evidence type="ECO:0000313" key="11">
    <source>
        <dbReference type="Proteomes" id="UP001556653"/>
    </source>
</evidence>
<comment type="subcellular location">
    <subcellularLocation>
        <location evidence="7">Cytoplasm</location>
    </subcellularLocation>
</comment>
<dbReference type="NCBIfam" id="TIGR00447">
    <property type="entry name" value="pth"/>
    <property type="match status" value="1"/>
</dbReference>
<organism evidence="10 11">
    <name type="scientific">Spiribacter onubensis</name>
    <dbReference type="NCBI Taxonomy" id="3122420"/>
    <lineage>
        <taxon>Bacteria</taxon>
        <taxon>Pseudomonadati</taxon>
        <taxon>Pseudomonadota</taxon>
        <taxon>Gammaproteobacteria</taxon>
        <taxon>Chromatiales</taxon>
        <taxon>Ectothiorhodospiraceae</taxon>
        <taxon>Spiribacter</taxon>
    </lineage>
</organism>
<dbReference type="HAMAP" id="MF_00083">
    <property type="entry name" value="Pept_tRNA_hydro_bact"/>
    <property type="match status" value="1"/>
</dbReference>
<feature type="site" description="Discriminates between blocked and unblocked aminoacyl-tRNA" evidence="7">
    <location>
        <position position="14"/>
    </location>
</feature>
<evidence type="ECO:0000256" key="7">
    <source>
        <dbReference type="HAMAP-Rule" id="MF_00083"/>
    </source>
</evidence>
<reference evidence="10 11" key="1">
    <citation type="submission" date="2024-02" db="EMBL/GenBank/DDBJ databases">
        <title>New especies of Spiribacter isolated from saline water.</title>
        <authorList>
            <person name="Leon M.J."/>
            <person name="De La Haba R."/>
            <person name="Sanchez-Porro C."/>
            <person name="Ventosa A."/>
        </authorList>
    </citation>
    <scope>NUCLEOTIDE SEQUENCE [LARGE SCALE GENOMIC DNA]</scope>
    <source>
        <strain evidence="11">ag22IC4-227</strain>
    </source>
</reference>
<dbReference type="PROSITE" id="PS01195">
    <property type="entry name" value="PEPT_TRNA_HYDROL_1"/>
    <property type="match status" value="1"/>
</dbReference>
<dbReference type="InterPro" id="IPR001328">
    <property type="entry name" value="Pept_tRNA_hydro"/>
</dbReference>
<dbReference type="SUPFAM" id="SSF53178">
    <property type="entry name" value="Peptidyl-tRNA hydrolase-like"/>
    <property type="match status" value="1"/>
</dbReference>
<comment type="function">
    <text evidence="7">Hydrolyzes ribosome-free peptidyl-tRNAs (with 1 or more amino acids incorporated), which drop off the ribosome during protein synthesis, or as a result of ribosome stalling.</text>
</comment>
<evidence type="ECO:0000256" key="5">
    <source>
        <dbReference type="ARBA" id="ARBA00038063"/>
    </source>
</evidence>
<evidence type="ECO:0000256" key="8">
    <source>
        <dbReference type="RuleBase" id="RU000673"/>
    </source>
</evidence>
<gene>
    <name evidence="7 10" type="primary">pth</name>
    <name evidence="10" type="ORF">V6X64_00460</name>
</gene>
<dbReference type="PANTHER" id="PTHR17224">
    <property type="entry name" value="PEPTIDYL-TRNA HYDROLASE"/>
    <property type="match status" value="1"/>
</dbReference>
<keyword evidence="7" id="KW-0963">Cytoplasm</keyword>
<dbReference type="CDD" id="cd00462">
    <property type="entry name" value="PTH"/>
    <property type="match status" value="1"/>
</dbReference>
<accession>A0ABV3S5S4</accession>
<evidence type="ECO:0000256" key="3">
    <source>
        <dbReference type="ARBA" id="ARBA00022801"/>
    </source>
</evidence>
<feature type="binding site" evidence="7">
    <location>
        <position position="19"/>
    </location>
    <ligand>
        <name>tRNA</name>
        <dbReference type="ChEBI" id="CHEBI:17843"/>
    </ligand>
</feature>
<dbReference type="PROSITE" id="PS01196">
    <property type="entry name" value="PEPT_TRNA_HYDROL_2"/>
    <property type="match status" value="1"/>
</dbReference>
<evidence type="ECO:0000256" key="9">
    <source>
        <dbReference type="RuleBase" id="RU004320"/>
    </source>
</evidence>
<keyword evidence="11" id="KW-1185">Reference proteome</keyword>
<comment type="similarity">
    <text evidence="5 7 9">Belongs to the PTH family.</text>
</comment>
<feature type="active site" description="Proton acceptor" evidence="7">
    <location>
        <position position="24"/>
    </location>
</feature>
<feature type="binding site" evidence="7">
    <location>
        <position position="72"/>
    </location>
    <ligand>
        <name>tRNA</name>
        <dbReference type="ChEBI" id="CHEBI:17843"/>
    </ligand>
</feature>
<protein>
    <recommendedName>
        <fullName evidence="6 7">Peptidyl-tRNA hydrolase</fullName>
        <shortName evidence="7">Pth</shortName>
        <ecNumber evidence="1 7">3.1.1.29</ecNumber>
    </recommendedName>
</protein>
<dbReference type="InterPro" id="IPR036416">
    <property type="entry name" value="Pept_tRNA_hydro_sf"/>
</dbReference>
<dbReference type="EMBL" id="JBAKFJ010000001">
    <property type="protein sequence ID" value="MEX0385466.1"/>
    <property type="molecule type" value="Genomic_DNA"/>
</dbReference>
<name>A0ABV3S5S4_9GAMM</name>
<dbReference type="Gene3D" id="3.40.50.1470">
    <property type="entry name" value="Peptidyl-tRNA hydrolase"/>
    <property type="match status" value="1"/>
</dbReference>
<keyword evidence="2 7" id="KW-0820">tRNA-binding</keyword>
<dbReference type="Pfam" id="PF01195">
    <property type="entry name" value="Pept_tRNA_hydro"/>
    <property type="match status" value="1"/>
</dbReference>
<dbReference type="RefSeq" id="WP_367965951.1">
    <property type="nucleotide sequence ID" value="NZ_JBAKFJ010000001.1"/>
</dbReference>
<comment type="catalytic activity">
    <reaction evidence="7 8">
        <text>an N-acyl-L-alpha-aminoacyl-tRNA + H2O = an N-acyl-L-amino acid + a tRNA + H(+)</text>
        <dbReference type="Rhea" id="RHEA:54448"/>
        <dbReference type="Rhea" id="RHEA-COMP:10123"/>
        <dbReference type="Rhea" id="RHEA-COMP:13883"/>
        <dbReference type="ChEBI" id="CHEBI:15377"/>
        <dbReference type="ChEBI" id="CHEBI:15378"/>
        <dbReference type="ChEBI" id="CHEBI:59874"/>
        <dbReference type="ChEBI" id="CHEBI:78442"/>
        <dbReference type="ChEBI" id="CHEBI:138191"/>
        <dbReference type="EC" id="3.1.1.29"/>
    </reaction>
</comment>
<feature type="site" description="Stabilizes the basic form of H active site to accept a proton" evidence="7">
    <location>
        <position position="97"/>
    </location>
</feature>
<comment type="subunit">
    <text evidence="7">Monomer.</text>
</comment>
<keyword evidence="4 7" id="KW-0694">RNA-binding</keyword>
<sequence length="194" mass="20791">MTTAAIRLVVGLGNPGPKYTGTRHNAGFWFVEALADRAGVALRMDRKFQGVAGRWREGEADVHLLCPTTYMNHSGRAVAALANFHRIPPEAILVVHDEIDLPPGVVRLKQGGGHGGHNGLRDIVAALGTRAFARLRLGVGHPGSSDRVIPYVLHAPGRGERADIDAAVAAALDVMPLLATGDWDRAQQQLHTRD</sequence>
<evidence type="ECO:0000256" key="1">
    <source>
        <dbReference type="ARBA" id="ARBA00013260"/>
    </source>
</evidence>
<dbReference type="EC" id="3.1.1.29" evidence="1 7"/>
<proteinExistence type="inferred from homology"/>
<feature type="binding site" evidence="7">
    <location>
        <position position="70"/>
    </location>
    <ligand>
        <name>tRNA</name>
        <dbReference type="ChEBI" id="CHEBI:17843"/>
    </ligand>
</feature>
<evidence type="ECO:0000256" key="4">
    <source>
        <dbReference type="ARBA" id="ARBA00022884"/>
    </source>
</evidence>
<keyword evidence="3 7" id="KW-0378">Hydrolase</keyword>
<feature type="binding site" evidence="7">
    <location>
        <position position="118"/>
    </location>
    <ligand>
        <name>tRNA</name>
        <dbReference type="ChEBI" id="CHEBI:17843"/>
    </ligand>
</feature>
<dbReference type="InterPro" id="IPR018171">
    <property type="entry name" value="Pept_tRNA_hydro_CS"/>
</dbReference>
<evidence type="ECO:0000313" key="10">
    <source>
        <dbReference type="EMBL" id="MEX0385466.1"/>
    </source>
</evidence>
<evidence type="ECO:0000256" key="2">
    <source>
        <dbReference type="ARBA" id="ARBA00022555"/>
    </source>
</evidence>